<evidence type="ECO:0000313" key="8">
    <source>
        <dbReference type="EMBL" id="MCL9683262.1"/>
    </source>
</evidence>
<organism evidence="8 9">
    <name type="scientific">Legionella maioricensis</name>
    <dbReference type="NCBI Taxonomy" id="2896528"/>
    <lineage>
        <taxon>Bacteria</taxon>
        <taxon>Pseudomonadati</taxon>
        <taxon>Pseudomonadota</taxon>
        <taxon>Gammaproteobacteria</taxon>
        <taxon>Legionellales</taxon>
        <taxon>Legionellaceae</taxon>
        <taxon>Legionella</taxon>
    </lineage>
</organism>
<dbReference type="Proteomes" id="UP001139721">
    <property type="component" value="Unassembled WGS sequence"/>
</dbReference>
<evidence type="ECO:0000256" key="1">
    <source>
        <dbReference type="ARBA" id="ARBA00004651"/>
    </source>
</evidence>
<feature type="transmembrane region" description="Helical" evidence="7">
    <location>
        <begin position="20"/>
        <end position="38"/>
    </location>
</feature>
<feature type="transmembrane region" description="Helical" evidence="7">
    <location>
        <begin position="112"/>
        <end position="129"/>
    </location>
</feature>
<feature type="transmembrane region" description="Helical" evidence="7">
    <location>
        <begin position="141"/>
        <end position="163"/>
    </location>
</feature>
<proteinExistence type="inferred from homology"/>
<feature type="transmembrane region" description="Helical" evidence="7">
    <location>
        <begin position="58"/>
        <end position="81"/>
    </location>
</feature>
<keyword evidence="6 7" id="KW-0472">Membrane</keyword>
<comment type="subcellular location">
    <subcellularLocation>
        <location evidence="1 7">Cell membrane</location>
        <topology evidence="1 7">Multi-pass membrane protein</topology>
    </subcellularLocation>
</comment>
<comment type="caution">
    <text evidence="8">The sequence shown here is derived from an EMBL/GenBank/DDBJ whole genome shotgun (WGS) entry which is preliminary data.</text>
</comment>
<dbReference type="HAMAP" id="MF_00143">
    <property type="entry name" value="UPF0114"/>
    <property type="match status" value="1"/>
</dbReference>
<comment type="similarity">
    <text evidence="2 7">Belongs to the UPF0114 family.</text>
</comment>
<sequence length="187" mass="21161">MNNVRKNISKIIFMGRWLQLPLYLGLILILAAYVYRFIRELFSLIIHLNGFDDTHIMLGVLDLIDVVMIANLLIMVVMGGYETFVSHLDLGAHPDNPEWLDHLDAGAMKIKLALSLIGISSIHLLRTFIDPTKLSNFSVMWQVIIHLTLIISALAIAWTNRLLDQTHHSFHTMDTAKHKALPVSGND</sequence>
<keyword evidence="5 7" id="KW-1133">Transmembrane helix</keyword>
<dbReference type="RefSeq" id="WP_250419523.1">
    <property type="nucleotide sequence ID" value="NZ_JAJKBJ010000003.1"/>
</dbReference>
<keyword evidence="9" id="KW-1185">Reference proteome</keyword>
<dbReference type="Pfam" id="PF03350">
    <property type="entry name" value="UPF0114"/>
    <property type="match status" value="1"/>
</dbReference>
<dbReference type="NCBIfam" id="TIGR00645">
    <property type="entry name" value="HI0507"/>
    <property type="match status" value="1"/>
</dbReference>
<dbReference type="EMBL" id="JAJKBJ010000003">
    <property type="protein sequence ID" value="MCL9683262.1"/>
    <property type="molecule type" value="Genomic_DNA"/>
</dbReference>
<dbReference type="PANTHER" id="PTHR38596:SF1">
    <property type="entry name" value="UPF0114 PROTEIN YQHA"/>
    <property type="match status" value="1"/>
</dbReference>
<dbReference type="GO" id="GO:0005886">
    <property type="term" value="C:plasma membrane"/>
    <property type="evidence" value="ECO:0007669"/>
    <property type="project" value="UniProtKB-SubCell"/>
</dbReference>
<evidence type="ECO:0000256" key="4">
    <source>
        <dbReference type="ARBA" id="ARBA00022692"/>
    </source>
</evidence>
<dbReference type="AlphaFoldDB" id="A0A9X2CZW4"/>
<evidence type="ECO:0000256" key="3">
    <source>
        <dbReference type="ARBA" id="ARBA00022475"/>
    </source>
</evidence>
<dbReference type="InterPro" id="IPR020761">
    <property type="entry name" value="UPF0114_bac"/>
</dbReference>
<keyword evidence="3 7" id="KW-1003">Cell membrane</keyword>
<evidence type="ECO:0000256" key="6">
    <source>
        <dbReference type="ARBA" id="ARBA00023136"/>
    </source>
</evidence>
<evidence type="ECO:0000256" key="7">
    <source>
        <dbReference type="HAMAP-Rule" id="MF_00143"/>
    </source>
</evidence>
<accession>A0A9X2CZW4</accession>
<evidence type="ECO:0000313" key="9">
    <source>
        <dbReference type="Proteomes" id="UP001139721"/>
    </source>
</evidence>
<evidence type="ECO:0000256" key="2">
    <source>
        <dbReference type="ARBA" id="ARBA00005774"/>
    </source>
</evidence>
<keyword evidence="4 7" id="KW-0812">Transmembrane</keyword>
<dbReference type="InterPro" id="IPR005134">
    <property type="entry name" value="UPF0114"/>
</dbReference>
<reference evidence="8" key="1">
    <citation type="submission" date="2021-11" db="EMBL/GenBank/DDBJ databases">
        <title>Legionella maioricencis sp. nov., a new species isolated from hot water samples in Mallorca.</title>
        <authorList>
            <person name="Crespi S."/>
            <person name="Drasar V."/>
            <person name="Salva-Serra F."/>
            <person name="Jaen-Luchoro D."/>
            <person name="Pineiro-Iglesias B."/>
            <person name="Aliaga F."/>
            <person name="Fernandez-Juarez V."/>
            <person name="Coll G."/>
            <person name="Moore E.R.B."/>
            <person name="Bennasar-Figueras A."/>
        </authorList>
    </citation>
    <scope>NUCLEOTIDE SEQUENCE</scope>
    <source>
        <strain evidence="8">HCPI-6</strain>
    </source>
</reference>
<evidence type="ECO:0000256" key="5">
    <source>
        <dbReference type="ARBA" id="ARBA00022989"/>
    </source>
</evidence>
<gene>
    <name evidence="8" type="ORF">LOX96_04095</name>
</gene>
<name>A0A9X2CZW4_9GAMM</name>
<dbReference type="PANTHER" id="PTHR38596">
    <property type="entry name" value="UPF0114 PROTEIN YQHA"/>
    <property type="match status" value="1"/>
</dbReference>
<protein>
    <recommendedName>
        <fullName evidence="7">UPF0114 protein LOX96_04095</fullName>
    </recommendedName>
</protein>